<feature type="compositionally biased region" description="Basic and acidic residues" evidence="1">
    <location>
        <begin position="178"/>
        <end position="187"/>
    </location>
</feature>
<feature type="compositionally biased region" description="Polar residues" evidence="1">
    <location>
        <begin position="346"/>
        <end position="357"/>
    </location>
</feature>
<feature type="compositionally biased region" description="Basic and acidic residues" evidence="1">
    <location>
        <begin position="103"/>
        <end position="112"/>
    </location>
</feature>
<feature type="compositionally biased region" description="Polar residues" evidence="1">
    <location>
        <begin position="74"/>
        <end position="86"/>
    </location>
</feature>
<feature type="compositionally biased region" description="Polar residues" evidence="1">
    <location>
        <begin position="465"/>
        <end position="475"/>
    </location>
</feature>
<feature type="compositionally biased region" description="Basic and acidic residues" evidence="1">
    <location>
        <begin position="34"/>
        <end position="48"/>
    </location>
</feature>
<dbReference type="RefSeq" id="XP_038056852.1">
    <property type="nucleotide sequence ID" value="XM_038200924.1"/>
</dbReference>
<evidence type="ECO:0000256" key="1">
    <source>
        <dbReference type="SAM" id="MobiDB-lite"/>
    </source>
</evidence>
<evidence type="ECO:0000313" key="2">
    <source>
        <dbReference type="EnsemblMetazoa" id="XP_038056852.1"/>
    </source>
</evidence>
<feature type="region of interest" description="Disordered" evidence="1">
    <location>
        <begin position="379"/>
        <end position="430"/>
    </location>
</feature>
<feature type="region of interest" description="Disordered" evidence="1">
    <location>
        <begin position="326"/>
        <end position="357"/>
    </location>
</feature>
<feature type="compositionally biased region" description="Basic and acidic residues" evidence="1">
    <location>
        <begin position="639"/>
        <end position="661"/>
    </location>
</feature>
<feature type="compositionally biased region" description="Low complexity" evidence="1">
    <location>
        <begin position="195"/>
        <end position="209"/>
    </location>
</feature>
<organism evidence="2 3">
    <name type="scientific">Patiria miniata</name>
    <name type="common">Bat star</name>
    <name type="synonym">Asterina miniata</name>
    <dbReference type="NCBI Taxonomy" id="46514"/>
    <lineage>
        <taxon>Eukaryota</taxon>
        <taxon>Metazoa</taxon>
        <taxon>Echinodermata</taxon>
        <taxon>Eleutherozoa</taxon>
        <taxon>Asterozoa</taxon>
        <taxon>Asteroidea</taxon>
        <taxon>Valvatacea</taxon>
        <taxon>Valvatida</taxon>
        <taxon>Asterinidae</taxon>
        <taxon>Patiria</taxon>
    </lineage>
</organism>
<reference evidence="2" key="1">
    <citation type="submission" date="2022-11" db="UniProtKB">
        <authorList>
            <consortium name="EnsemblMetazoa"/>
        </authorList>
    </citation>
    <scope>IDENTIFICATION</scope>
</reference>
<proteinExistence type="predicted"/>
<evidence type="ECO:0000313" key="3">
    <source>
        <dbReference type="Proteomes" id="UP000887568"/>
    </source>
</evidence>
<feature type="region of interest" description="Disordered" evidence="1">
    <location>
        <begin position="1"/>
        <end position="304"/>
    </location>
</feature>
<dbReference type="EnsemblMetazoa" id="XM_038200924.1">
    <property type="protein sequence ID" value="XP_038056852.1"/>
    <property type="gene ID" value="LOC119728620"/>
</dbReference>
<feature type="compositionally biased region" description="Basic residues" evidence="1">
    <location>
        <begin position="995"/>
        <end position="1004"/>
    </location>
</feature>
<feature type="region of interest" description="Disordered" evidence="1">
    <location>
        <begin position="575"/>
        <end position="598"/>
    </location>
</feature>
<feature type="compositionally biased region" description="Polar residues" evidence="1">
    <location>
        <begin position="261"/>
        <end position="276"/>
    </location>
</feature>
<feature type="compositionally biased region" description="Basic residues" evidence="1">
    <location>
        <begin position="611"/>
        <end position="620"/>
    </location>
</feature>
<sequence length="1004" mass="108857">MAHSSATARGKGGFRAGTRDSVQLKIAQLTETSDGDRGHINPGSDRESSFSSSHHRQFNKDLGTRPSSPRAVGNTRTGSSCGSTTAEDLHRGARGHHRSSNTSHDHVSRNQDRQPAIESSYGAAEPSLALSNKQSNVPVEHGKDKEHAWNIIGGNSRQTQAAGGGSKYSNRILAGDLSRQENKDTSYRHRASSPVTTTTVQTGLFGTATSASAGRDSRGISSVESRTVHRGQSPASIQERRAVARRVGAFMQHEQSPTERGYSQGNVHSKVNTSPPITSPQSPDSVSSSAYSESGITSPGQTRQIFKPLAVKRLTKTTKKNLTSFDELQSPVSSPYSSRRSSVSSIGTVDQSEGSSVAENRARLVSAFVLSTQNNTATSRYRDWSGTHGPGQSNPLKVDNVRRTMARNQDSPTSASDPSSPQLSESGGTKLTLRMDFNSLKIGSVENLKSQSRPATLKKVASDKGLSSMSAPTSPVRTLQKLTNKMRNRKQEYTDIPQGDYTRPMSPASEPGEDEGCVRDFDWPTATQSLPRPRRKNRMVIPELPEVLLARNKEVSDGTQASSLSPMDKFNLKAPLRPLNVKRQSENTPVSSPVMDTMVEETSDELLLASTRKKERRKKFSALGQSVTEGSGGSNGENGRSRSDPTQDRKRGSFSEDIEKSSVDSQFFEALQIQGVHGQIPPAGTLGATVASTESSQSISSMATSISDTTAEQQFINVLHEVTHHPDGLINSSNLDSQERNGKLKSKVKSRTWPNGDKSQNELDQYTQGIQVCTSSPTVSDRQEEIDKLHMGEEPDDMRAKSENLLAPGGKERVNLQLALDSPHSPQIQRKRSRGGSGYEELPESTSGTLLHQGSSSEQSLIQQDKHMRSASEPATTLSPVDDTTVPSLCKPVVTITRSQSMGPNQHQPQERKFPMRKKAIIPPPQPGHSLRPVMQAHMSESTPNLAAEPHTSRVTDALVSPTISKSNRILSAKIGSSTLPRSNKDKSVELSPTTRRKLKQQVS</sequence>
<feature type="compositionally biased region" description="Polar residues" evidence="1">
    <location>
        <begin position="295"/>
        <end position="304"/>
    </location>
</feature>
<feature type="region of interest" description="Disordered" evidence="1">
    <location>
        <begin position="729"/>
        <end position="763"/>
    </location>
</feature>
<protein>
    <submittedName>
        <fullName evidence="2">Uncharacterized protein</fullName>
    </submittedName>
</protein>
<dbReference type="AlphaFoldDB" id="A0A913ZZ62"/>
<dbReference type="OMA" id="MQHEQSP"/>
<feature type="region of interest" description="Disordered" evidence="1">
    <location>
        <begin position="818"/>
        <end position="884"/>
    </location>
</feature>
<accession>A0A913ZZ62</accession>
<feature type="region of interest" description="Disordered" evidence="1">
    <location>
        <begin position="611"/>
        <end position="661"/>
    </location>
</feature>
<feature type="compositionally biased region" description="Low complexity" evidence="1">
    <location>
        <begin position="410"/>
        <end position="421"/>
    </location>
</feature>
<feature type="region of interest" description="Disordered" evidence="1">
    <location>
        <begin position="964"/>
        <end position="1004"/>
    </location>
</feature>
<feature type="compositionally biased region" description="Polar residues" evidence="1">
    <location>
        <begin position="964"/>
        <end position="982"/>
    </location>
</feature>
<dbReference type="GeneID" id="119728620"/>
<dbReference type="Proteomes" id="UP000887568">
    <property type="component" value="Unplaced"/>
</dbReference>
<keyword evidence="3" id="KW-1185">Reference proteome</keyword>
<feature type="compositionally biased region" description="Low complexity" evidence="1">
    <location>
        <begin position="279"/>
        <end position="294"/>
    </location>
</feature>
<name>A0A913ZZ62_PATMI</name>
<feature type="compositionally biased region" description="Low complexity" evidence="1">
    <location>
        <begin position="330"/>
        <end position="345"/>
    </location>
</feature>
<feature type="compositionally biased region" description="Polar residues" evidence="1">
    <location>
        <begin position="844"/>
        <end position="863"/>
    </location>
</feature>
<feature type="region of interest" description="Disordered" evidence="1">
    <location>
        <begin position="448"/>
        <end position="475"/>
    </location>
</feature>
<feature type="region of interest" description="Disordered" evidence="1">
    <location>
        <begin position="496"/>
        <end position="530"/>
    </location>
</feature>